<dbReference type="GO" id="GO:0019005">
    <property type="term" value="C:SCF ubiquitin ligase complex"/>
    <property type="evidence" value="ECO:0007669"/>
    <property type="project" value="TreeGrafter"/>
</dbReference>
<sequence>MDTLPNEVLEFILGFLPPYDDLQKCLLVSKRWSQCAQNVINKTSINLYRAIVGFDTVWDSIHPPDLANTIAKRYSHSTVVNGNSMYVFGGCTCTSTTFNDLWKFNLSTRQFQRLLTTGTYPSPKACASLVHHNNTLILFGGWAHPSPYPLHQSWKLFDELHIYNIRQNRWLKQIGLDDKPPPMAGHSATVHNDLMVVFGGLQKHNGVFDSHFSSSNDIWCLDLITLLWYKQTTTVEKPMPRYGQSQIYLDSEHLLIIGGCGGTNLVYSDCWLLTMSTNTIWKWSKVKILNTPSGPGNIWCNQACKIEDKLVILSQGKVIGAPLNLSCKWNLPNQIKRSNRMNTAFNYHDEVPRRLVDLGYKAKLKQIEENINGKYGQLNNKNKANSVQDENLGVAIPGTSKSQDVPVNNLENKPSTSKDNLKSEIINLQIDKSPQRVGMLASKNKYVNNAHFERLRRLDVVSQRIRKFEFNRGCLAQDLQIQNLESVLVEIEKIPSKKQKRNQLTIFVLDISKVISEECSATWLQNDKHVISKKAPEETILYSLVAGKGELIMFGGIKREADNCSMNYANPTEQVSNTLHFIRAPKCVI</sequence>
<dbReference type="SUPFAM" id="SSF81383">
    <property type="entry name" value="F-box domain"/>
    <property type="match status" value="1"/>
</dbReference>
<proteinExistence type="predicted"/>
<feature type="compositionally biased region" description="Polar residues" evidence="1">
    <location>
        <begin position="399"/>
        <end position="418"/>
    </location>
</feature>
<dbReference type="GO" id="GO:1990756">
    <property type="term" value="F:ubiquitin-like ligase-substrate adaptor activity"/>
    <property type="evidence" value="ECO:0007669"/>
    <property type="project" value="TreeGrafter"/>
</dbReference>
<evidence type="ECO:0000256" key="1">
    <source>
        <dbReference type="SAM" id="MobiDB-lite"/>
    </source>
</evidence>
<dbReference type="CDD" id="cd22110">
    <property type="entry name" value="F-box_FBXO42"/>
    <property type="match status" value="1"/>
</dbReference>
<dbReference type="InterPro" id="IPR015915">
    <property type="entry name" value="Kelch-typ_b-propeller"/>
</dbReference>
<dbReference type="Gene3D" id="1.20.1280.50">
    <property type="match status" value="1"/>
</dbReference>
<dbReference type="SUPFAM" id="SSF117281">
    <property type="entry name" value="Kelch motif"/>
    <property type="match status" value="1"/>
</dbReference>
<evidence type="ECO:0000259" key="2">
    <source>
        <dbReference type="PROSITE" id="PS50181"/>
    </source>
</evidence>
<dbReference type="Pfam" id="PF12937">
    <property type="entry name" value="F-box-like"/>
    <property type="match status" value="1"/>
</dbReference>
<evidence type="ECO:0000313" key="3">
    <source>
        <dbReference type="EMBL" id="NOV47625.1"/>
    </source>
</evidence>
<dbReference type="InterPro" id="IPR001810">
    <property type="entry name" value="F-box_dom"/>
</dbReference>
<dbReference type="EMBL" id="GIIL01003899">
    <property type="protein sequence ID" value="NOV47625.1"/>
    <property type="molecule type" value="Transcribed_RNA"/>
</dbReference>
<reference evidence="3" key="1">
    <citation type="submission" date="2020-03" db="EMBL/GenBank/DDBJ databases">
        <title>Transcriptomic Profiling of the Digestive Tract of the Rat Flea, Xenopsylla cheopis, Following Blood Feeding and Infection with Yersinia pestis.</title>
        <authorList>
            <person name="Bland D.M."/>
            <person name="Martens C.A."/>
            <person name="Virtaneva K."/>
            <person name="Kanakabandi K."/>
            <person name="Long D."/>
            <person name="Rosenke R."/>
            <person name="Saturday G.A."/>
            <person name="Hoyt F.H."/>
            <person name="Bruno D.P."/>
            <person name="Ribeiro J.M.C."/>
            <person name="Hinnebusch J."/>
        </authorList>
    </citation>
    <scope>NUCLEOTIDE SEQUENCE</scope>
</reference>
<dbReference type="AlphaFoldDB" id="A0A6M2DMV4"/>
<protein>
    <submittedName>
        <fullName evidence="3">Putative f-box only protein 42</fullName>
    </submittedName>
</protein>
<name>A0A6M2DMV4_XENCH</name>
<dbReference type="InterPro" id="IPR036047">
    <property type="entry name" value="F-box-like_dom_sf"/>
</dbReference>
<feature type="region of interest" description="Disordered" evidence="1">
    <location>
        <begin position="398"/>
        <end position="418"/>
    </location>
</feature>
<dbReference type="PROSITE" id="PS50181">
    <property type="entry name" value="FBOX"/>
    <property type="match status" value="1"/>
</dbReference>
<accession>A0A6M2DMV4</accession>
<organism evidence="3">
    <name type="scientific">Xenopsylla cheopis</name>
    <name type="common">Oriental rat flea</name>
    <name type="synonym">Pulex cheopis</name>
    <dbReference type="NCBI Taxonomy" id="163159"/>
    <lineage>
        <taxon>Eukaryota</taxon>
        <taxon>Metazoa</taxon>
        <taxon>Ecdysozoa</taxon>
        <taxon>Arthropoda</taxon>
        <taxon>Hexapoda</taxon>
        <taxon>Insecta</taxon>
        <taxon>Pterygota</taxon>
        <taxon>Neoptera</taxon>
        <taxon>Endopterygota</taxon>
        <taxon>Siphonaptera</taxon>
        <taxon>Pulicidae</taxon>
        <taxon>Xenopsyllinae</taxon>
        <taxon>Xenopsylla</taxon>
    </lineage>
</organism>
<dbReference type="PANTHER" id="PTHR46432">
    <property type="entry name" value="F-BOX ONLY PROTEIN 42"/>
    <property type="match status" value="1"/>
</dbReference>
<dbReference type="Gene3D" id="2.120.10.80">
    <property type="entry name" value="Kelch-type beta propeller"/>
    <property type="match status" value="1"/>
</dbReference>
<dbReference type="Pfam" id="PF13415">
    <property type="entry name" value="Beta-prop_FBX42"/>
    <property type="match status" value="1"/>
</dbReference>
<dbReference type="PANTHER" id="PTHR46432:SF1">
    <property type="entry name" value="F-BOX ONLY PROTEIN 42"/>
    <property type="match status" value="1"/>
</dbReference>
<feature type="domain" description="F-box" evidence="2">
    <location>
        <begin position="1"/>
        <end position="51"/>
    </location>
</feature>
<dbReference type="InterPro" id="IPR052821">
    <property type="entry name" value="F-box_only_SRC"/>
</dbReference>